<gene>
    <name evidence="3" type="ORF">HYPSUDRAFT_52453</name>
</gene>
<reference evidence="4" key="1">
    <citation type="submission" date="2014-04" db="EMBL/GenBank/DDBJ databases">
        <title>Evolutionary Origins and Diversification of the Mycorrhizal Mutualists.</title>
        <authorList>
            <consortium name="DOE Joint Genome Institute"/>
            <consortium name="Mycorrhizal Genomics Consortium"/>
            <person name="Kohler A."/>
            <person name="Kuo A."/>
            <person name="Nagy L.G."/>
            <person name="Floudas D."/>
            <person name="Copeland A."/>
            <person name="Barry K.W."/>
            <person name="Cichocki N."/>
            <person name="Veneault-Fourrey C."/>
            <person name="LaButti K."/>
            <person name="Lindquist E.A."/>
            <person name="Lipzen A."/>
            <person name="Lundell T."/>
            <person name="Morin E."/>
            <person name="Murat C."/>
            <person name="Riley R."/>
            <person name="Ohm R."/>
            <person name="Sun H."/>
            <person name="Tunlid A."/>
            <person name="Henrissat B."/>
            <person name="Grigoriev I.V."/>
            <person name="Hibbett D.S."/>
            <person name="Martin F."/>
        </authorList>
    </citation>
    <scope>NUCLEOTIDE SEQUENCE [LARGE SCALE GENOMIC DNA]</scope>
    <source>
        <strain evidence="4">FD-334 SS-4</strain>
    </source>
</reference>
<feature type="transmembrane region" description="Helical" evidence="2">
    <location>
        <begin position="202"/>
        <end position="225"/>
    </location>
</feature>
<dbReference type="OMA" id="VVQHQDA"/>
<feature type="region of interest" description="Disordered" evidence="1">
    <location>
        <begin position="1"/>
        <end position="138"/>
    </location>
</feature>
<keyword evidence="2" id="KW-1133">Transmembrane helix</keyword>
<accession>A0A0D2PDD1</accession>
<dbReference type="EMBL" id="KN817527">
    <property type="protein sequence ID" value="KJA26571.1"/>
    <property type="molecule type" value="Genomic_DNA"/>
</dbReference>
<feature type="region of interest" description="Disordered" evidence="1">
    <location>
        <begin position="486"/>
        <end position="525"/>
    </location>
</feature>
<feature type="region of interest" description="Disordered" evidence="1">
    <location>
        <begin position="235"/>
        <end position="263"/>
    </location>
</feature>
<organism evidence="3 4">
    <name type="scientific">Hypholoma sublateritium (strain FD-334 SS-4)</name>
    <dbReference type="NCBI Taxonomy" id="945553"/>
    <lineage>
        <taxon>Eukaryota</taxon>
        <taxon>Fungi</taxon>
        <taxon>Dikarya</taxon>
        <taxon>Basidiomycota</taxon>
        <taxon>Agaricomycotina</taxon>
        <taxon>Agaricomycetes</taxon>
        <taxon>Agaricomycetidae</taxon>
        <taxon>Agaricales</taxon>
        <taxon>Agaricineae</taxon>
        <taxon>Strophariaceae</taxon>
        <taxon>Hypholoma</taxon>
    </lineage>
</organism>
<feature type="region of interest" description="Disordered" evidence="1">
    <location>
        <begin position="328"/>
        <end position="348"/>
    </location>
</feature>
<name>A0A0D2PDD1_HYPSF</name>
<dbReference type="STRING" id="945553.A0A0D2PDD1"/>
<feature type="transmembrane region" description="Helical" evidence="2">
    <location>
        <begin position="144"/>
        <end position="162"/>
    </location>
</feature>
<evidence type="ECO:0000313" key="4">
    <source>
        <dbReference type="Proteomes" id="UP000054270"/>
    </source>
</evidence>
<feature type="compositionally biased region" description="Low complexity" evidence="1">
    <location>
        <begin position="14"/>
        <end position="129"/>
    </location>
</feature>
<evidence type="ECO:0008006" key="5">
    <source>
        <dbReference type="Google" id="ProtNLM"/>
    </source>
</evidence>
<evidence type="ECO:0000256" key="1">
    <source>
        <dbReference type="SAM" id="MobiDB-lite"/>
    </source>
</evidence>
<keyword evidence="2" id="KW-0812">Transmembrane</keyword>
<dbReference type="Gene3D" id="1.20.5.510">
    <property type="entry name" value="Single helix bin"/>
    <property type="match status" value="1"/>
</dbReference>
<evidence type="ECO:0000256" key="2">
    <source>
        <dbReference type="SAM" id="Phobius"/>
    </source>
</evidence>
<dbReference type="AlphaFoldDB" id="A0A0D2PDD1"/>
<evidence type="ECO:0000313" key="3">
    <source>
        <dbReference type="EMBL" id="KJA26571.1"/>
    </source>
</evidence>
<keyword evidence="4" id="KW-1185">Reference proteome</keyword>
<sequence>MSASASSAPGVVDTTTPLPTTGSSSATTSSAPSNSSASFLPPVSTTDTSTTTTTTSPIDTTTTSTTTTSSTTTSSTTTSTTSTTSTSDTSTTTTAPTNTTTTSTTSTSTSAPLTTLTTSSTSTGSTTSLGYSPAAPPMAGARRCTSVVGLVVYGLILVAILTSDGHTFTTIVSVTTVVQPGTAVTPTSVSDTSSGSKSNTGAIVGGVVGGVGGLALLVLIVWFFLRRQRNAKDDFDGNFDPARVGGTGGGGTLPQIDVDEDDGVGGRLATGAEGGGIISPYSYTPSALPQMSQASNMPLVGGAAAAAAGAGAGSAGSYYNNSGSASYYPGTSSEGAPGSPVLSAGRSSEGGYYPASANPYGAGPPLSTVSGSEHSSGGYGAGGGVAGAGAAGALGLAGAAHAHNRRSAKEMEALGARVTNPDEARAAYLQYGPGGAQSVGPGQYYPAQGEGGSGANGSGNGNGYVPDALRPGLGSVGSGVVVHQDGGRVLGKGRAPAVEEGAEDQLPEIPPTYDSLLPDRGEGRQ</sequence>
<feature type="region of interest" description="Disordered" evidence="1">
    <location>
        <begin position="439"/>
        <end position="466"/>
    </location>
</feature>
<keyword evidence="2" id="KW-0472">Membrane</keyword>
<protein>
    <recommendedName>
        <fullName evidence="5">REJ domain-containing protein</fullName>
    </recommendedName>
</protein>
<dbReference type="Proteomes" id="UP000054270">
    <property type="component" value="Unassembled WGS sequence"/>
</dbReference>
<proteinExistence type="predicted"/>
<feature type="compositionally biased region" description="Gly residues" evidence="1">
    <location>
        <begin position="449"/>
        <end position="462"/>
    </location>
</feature>
<dbReference type="OrthoDB" id="3069887at2759"/>